<comment type="caution">
    <text evidence="1">The sequence shown here is derived from an EMBL/GenBank/DDBJ whole genome shotgun (WGS) entry which is preliminary data.</text>
</comment>
<accession>A0AAE1V1M3</accession>
<proteinExistence type="predicted"/>
<evidence type="ECO:0000313" key="2">
    <source>
        <dbReference type="Proteomes" id="UP001291623"/>
    </source>
</evidence>
<keyword evidence="2" id="KW-1185">Reference proteome</keyword>
<protein>
    <recommendedName>
        <fullName evidence="3">F-box protein</fullName>
    </recommendedName>
</protein>
<gene>
    <name evidence="1" type="ORF">RND71_027305</name>
</gene>
<name>A0AAE1V1M3_9SOLA</name>
<evidence type="ECO:0008006" key="3">
    <source>
        <dbReference type="Google" id="ProtNLM"/>
    </source>
</evidence>
<evidence type="ECO:0000313" key="1">
    <source>
        <dbReference type="EMBL" id="KAK4351787.1"/>
    </source>
</evidence>
<sequence>MDTSTNWSTGEMIDGNKAHTQLRIKPTSSAKLGIWQMLLPFSYCNLCVTCDYRTKKDVWIMKEYGLAESWTKVASIPRFVNKVVWPIFISQNDEILLQDVSGLVWWYVSRDDDTFGHPENQTRCECDDRGELNLYIESHCDDRGELNLYIESLVSPNSLENV</sequence>
<reference evidence="1" key="1">
    <citation type="submission" date="2023-12" db="EMBL/GenBank/DDBJ databases">
        <title>Genome assembly of Anisodus tanguticus.</title>
        <authorList>
            <person name="Wang Y.-J."/>
        </authorList>
    </citation>
    <scope>NUCLEOTIDE SEQUENCE</scope>
    <source>
        <strain evidence="1">KB-2021</strain>
        <tissue evidence="1">Leaf</tissue>
    </source>
</reference>
<dbReference type="AlphaFoldDB" id="A0AAE1V1M3"/>
<organism evidence="1 2">
    <name type="scientific">Anisodus tanguticus</name>
    <dbReference type="NCBI Taxonomy" id="243964"/>
    <lineage>
        <taxon>Eukaryota</taxon>
        <taxon>Viridiplantae</taxon>
        <taxon>Streptophyta</taxon>
        <taxon>Embryophyta</taxon>
        <taxon>Tracheophyta</taxon>
        <taxon>Spermatophyta</taxon>
        <taxon>Magnoliopsida</taxon>
        <taxon>eudicotyledons</taxon>
        <taxon>Gunneridae</taxon>
        <taxon>Pentapetalae</taxon>
        <taxon>asterids</taxon>
        <taxon>lamiids</taxon>
        <taxon>Solanales</taxon>
        <taxon>Solanaceae</taxon>
        <taxon>Solanoideae</taxon>
        <taxon>Hyoscyameae</taxon>
        <taxon>Anisodus</taxon>
    </lineage>
</organism>
<dbReference type="EMBL" id="JAVYJV010000015">
    <property type="protein sequence ID" value="KAK4351787.1"/>
    <property type="molecule type" value="Genomic_DNA"/>
</dbReference>
<dbReference type="Proteomes" id="UP001291623">
    <property type="component" value="Unassembled WGS sequence"/>
</dbReference>